<dbReference type="GO" id="GO:0005886">
    <property type="term" value="C:plasma membrane"/>
    <property type="evidence" value="ECO:0007669"/>
    <property type="project" value="UniProtKB-SubCell"/>
</dbReference>
<comment type="subcellular location">
    <subcellularLocation>
        <location evidence="6">Cell membrane</location>
        <topology evidence="6">Multi-pass membrane protein</topology>
    </subcellularLocation>
    <subcellularLocation>
        <location evidence="1">Membrane</location>
        <topology evidence="1">Multi-pass membrane protein</topology>
    </subcellularLocation>
</comment>
<protein>
    <recommendedName>
        <fullName evidence="6">Protein PNS1</fullName>
    </recommendedName>
</protein>
<feature type="transmembrane region" description="Helical" evidence="6">
    <location>
        <begin position="193"/>
        <end position="215"/>
    </location>
</feature>
<evidence type="ECO:0000256" key="4">
    <source>
        <dbReference type="ARBA" id="ARBA00022989"/>
    </source>
</evidence>
<dbReference type="AlphaFoldDB" id="A0A1Y1WSD4"/>
<dbReference type="Pfam" id="PF04515">
    <property type="entry name" value="Choline_transpo"/>
    <property type="match status" value="1"/>
</dbReference>
<comment type="function">
    <text evidence="6">Probably involved in transport through the plasma membrane.</text>
</comment>
<evidence type="ECO:0000256" key="3">
    <source>
        <dbReference type="ARBA" id="ARBA00022692"/>
    </source>
</evidence>
<proteinExistence type="inferred from homology"/>
<comment type="similarity">
    <text evidence="2 6">Belongs to the CTL (choline transporter-like) family.</text>
</comment>
<dbReference type="EMBL" id="MCFG01000298">
    <property type="protein sequence ID" value="ORX76450.1"/>
    <property type="molecule type" value="Genomic_DNA"/>
</dbReference>
<dbReference type="Proteomes" id="UP000193944">
    <property type="component" value="Unassembled WGS sequence"/>
</dbReference>
<feature type="transmembrane region" description="Helical" evidence="6">
    <location>
        <begin position="480"/>
        <end position="502"/>
    </location>
</feature>
<keyword evidence="5 6" id="KW-0472">Membrane</keyword>
<keyword evidence="8" id="KW-1185">Reference proteome</keyword>
<accession>A0A1Y1WSD4</accession>
<sequence length="512" mass="60305">MLSISFYEYYLKNKILNDYDKSSVSGDLNHDAYDAYEVNFEKYKTNSYKISSNNTEDMRRVFIMNDFNATNDVLSINKITELNYTTTDKDVVVKMDTENTSNIFIYKDDKSMEKSRSKFLKCKNNNNNNNNTLYYTVNLKEKDLEISKEYGKNAFAIDIDDNNDDIDEEDEFEAFINSFLVTNDKKYKKSENYLILIIGLCLIDIFLFVSSFYIIRKRISFTEEILKKSLQSVKNHPLIVFLNLITTFSGFIINTIIVTSAYGYISKYENNRDHFNHPIGTSFKHCISIRFGLVLLKHSFYAYYLTVLFILCLPIILFSDHTIEELLENSKKAIDCIFRGFNINKDNKLENMFNSFFEEHWFLYCLLLWMFFPYVLFSVILLTILYVPSVAFNIILNFFNFIMVLFNDYTFSIIGIYWKTYLKSSKLTFNIMENYRFDLLINNGIIRCILIVSQYIIIFASMIPSYLIVELTDFSGSTKIIFLTGLFFICRKIFSFFTSGIYSTNMLLIEKK</sequence>
<dbReference type="OrthoDB" id="44736at2759"/>
<dbReference type="InterPro" id="IPR007603">
    <property type="entry name" value="Choline_transptr-like"/>
</dbReference>
<evidence type="ECO:0000256" key="5">
    <source>
        <dbReference type="ARBA" id="ARBA00023136"/>
    </source>
</evidence>
<evidence type="ECO:0000256" key="1">
    <source>
        <dbReference type="ARBA" id="ARBA00004141"/>
    </source>
</evidence>
<name>A0A1Y1WSD4_9FUNG</name>
<keyword evidence="3 6" id="KW-0812">Transmembrane</keyword>
<reference evidence="7 8" key="1">
    <citation type="submission" date="2016-08" db="EMBL/GenBank/DDBJ databases">
        <title>A Parts List for Fungal Cellulosomes Revealed by Comparative Genomics.</title>
        <authorList>
            <consortium name="DOE Joint Genome Institute"/>
            <person name="Haitjema C.H."/>
            <person name="Gilmore S.P."/>
            <person name="Henske J.K."/>
            <person name="Solomon K.V."/>
            <person name="De Groot R."/>
            <person name="Kuo A."/>
            <person name="Mondo S.J."/>
            <person name="Salamov A.A."/>
            <person name="Labutti K."/>
            <person name="Zhao Z."/>
            <person name="Chiniquy J."/>
            <person name="Barry K."/>
            <person name="Brewer H.M."/>
            <person name="Purvine S.O."/>
            <person name="Wright A.T."/>
            <person name="Boxma B."/>
            <person name="Van Alen T."/>
            <person name="Hackstein J.H."/>
            <person name="Baker S.E."/>
            <person name="Grigoriev I.V."/>
            <person name="O'Malley M.A."/>
        </authorList>
    </citation>
    <scope>NUCLEOTIDE SEQUENCE [LARGE SCALE GENOMIC DNA]</scope>
    <source>
        <strain evidence="7 8">S4</strain>
    </source>
</reference>
<reference evidence="7 8" key="2">
    <citation type="submission" date="2016-08" db="EMBL/GenBank/DDBJ databases">
        <title>Pervasive Adenine N6-methylation of Active Genes in Fungi.</title>
        <authorList>
            <consortium name="DOE Joint Genome Institute"/>
            <person name="Mondo S.J."/>
            <person name="Dannebaum R.O."/>
            <person name="Kuo R.C."/>
            <person name="Labutti K."/>
            <person name="Haridas S."/>
            <person name="Kuo A."/>
            <person name="Salamov A."/>
            <person name="Ahrendt S.R."/>
            <person name="Lipzen A."/>
            <person name="Sullivan W."/>
            <person name="Andreopoulos W.B."/>
            <person name="Clum A."/>
            <person name="Lindquist E."/>
            <person name="Daum C."/>
            <person name="Ramamoorthy G.K."/>
            <person name="Gryganskyi A."/>
            <person name="Culley D."/>
            <person name="Magnuson J.K."/>
            <person name="James T.Y."/>
            <person name="O'Malley M.A."/>
            <person name="Stajich J.E."/>
            <person name="Spatafora J.W."/>
            <person name="Visel A."/>
            <person name="Grigoriev I.V."/>
        </authorList>
    </citation>
    <scope>NUCLEOTIDE SEQUENCE [LARGE SCALE GENOMIC DNA]</scope>
    <source>
        <strain evidence="7 8">S4</strain>
    </source>
</reference>
<evidence type="ECO:0000256" key="6">
    <source>
        <dbReference type="RuleBase" id="RU368066"/>
    </source>
</evidence>
<dbReference type="GO" id="GO:0022857">
    <property type="term" value="F:transmembrane transporter activity"/>
    <property type="evidence" value="ECO:0007669"/>
    <property type="project" value="UniProtKB-UniRule"/>
</dbReference>
<comment type="caution">
    <text evidence="7">The sequence shown here is derived from an EMBL/GenBank/DDBJ whole genome shotgun (WGS) entry which is preliminary data.</text>
</comment>
<evidence type="ECO:0000313" key="7">
    <source>
        <dbReference type="EMBL" id="ORX76450.1"/>
    </source>
</evidence>
<feature type="transmembrane region" description="Helical" evidence="6">
    <location>
        <begin position="361"/>
        <end position="388"/>
    </location>
</feature>
<dbReference type="STRING" id="1754192.A0A1Y1WSD4"/>
<keyword evidence="4 6" id="KW-1133">Transmembrane helix</keyword>
<feature type="transmembrane region" description="Helical" evidence="6">
    <location>
        <begin position="394"/>
        <end position="418"/>
    </location>
</feature>
<feature type="transmembrane region" description="Helical" evidence="6">
    <location>
        <begin position="236"/>
        <end position="265"/>
    </location>
</feature>
<gene>
    <name evidence="7" type="ORF">BCR32DRAFT_284162</name>
</gene>
<feature type="transmembrane region" description="Helical" evidence="6">
    <location>
        <begin position="439"/>
        <end position="468"/>
    </location>
</feature>
<organism evidence="7 8">
    <name type="scientific">Anaeromyces robustus</name>
    <dbReference type="NCBI Taxonomy" id="1754192"/>
    <lineage>
        <taxon>Eukaryota</taxon>
        <taxon>Fungi</taxon>
        <taxon>Fungi incertae sedis</taxon>
        <taxon>Chytridiomycota</taxon>
        <taxon>Chytridiomycota incertae sedis</taxon>
        <taxon>Neocallimastigomycetes</taxon>
        <taxon>Neocallimastigales</taxon>
        <taxon>Neocallimastigaceae</taxon>
        <taxon>Anaeromyces</taxon>
    </lineage>
</organism>
<feature type="transmembrane region" description="Helical" evidence="6">
    <location>
        <begin position="300"/>
        <end position="318"/>
    </location>
</feature>
<evidence type="ECO:0000256" key="2">
    <source>
        <dbReference type="ARBA" id="ARBA00007168"/>
    </source>
</evidence>
<evidence type="ECO:0000313" key="8">
    <source>
        <dbReference type="Proteomes" id="UP000193944"/>
    </source>
</evidence>